<dbReference type="SMART" id="SM00257">
    <property type="entry name" value="LysM"/>
    <property type="match status" value="2"/>
</dbReference>
<evidence type="ECO:0000259" key="3">
    <source>
        <dbReference type="PROSITE" id="PS51782"/>
    </source>
</evidence>
<keyword evidence="2" id="KW-0732">Signal</keyword>
<dbReference type="Gene3D" id="3.10.350.10">
    <property type="entry name" value="LysM domain"/>
    <property type="match status" value="2"/>
</dbReference>
<evidence type="ECO:0000313" key="5">
    <source>
        <dbReference type="Proteomes" id="UP000823638"/>
    </source>
</evidence>
<dbReference type="SUPFAM" id="SSF53955">
    <property type="entry name" value="Lysozyme-like"/>
    <property type="match status" value="1"/>
</dbReference>
<reference evidence="4" key="1">
    <citation type="submission" date="2020-10" db="EMBL/GenBank/DDBJ databases">
        <authorList>
            <person name="Gilroy R."/>
        </authorList>
    </citation>
    <scope>NUCLEOTIDE SEQUENCE</scope>
    <source>
        <strain evidence="4">10532</strain>
    </source>
</reference>
<feature type="domain" description="LysM" evidence="3">
    <location>
        <begin position="430"/>
        <end position="474"/>
    </location>
</feature>
<proteinExistence type="predicted"/>
<organism evidence="4 5">
    <name type="scientific">Candidatus Gallitreponema excrementavium</name>
    <dbReference type="NCBI Taxonomy" id="2840840"/>
    <lineage>
        <taxon>Bacteria</taxon>
        <taxon>Pseudomonadati</taxon>
        <taxon>Spirochaetota</taxon>
        <taxon>Spirochaetia</taxon>
        <taxon>Spirochaetales</taxon>
        <taxon>Candidatus Gallitreponema</taxon>
    </lineage>
</organism>
<dbReference type="PANTHER" id="PTHR33734:SF22">
    <property type="entry name" value="MEMBRANE-BOUND LYTIC MUREIN TRANSGLYCOSYLASE D"/>
    <property type="match status" value="1"/>
</dbReference>
<evidence type="ECO:0000256" key="2">
    <source>
        <dbReference type="SAM" id="SignalP"/>
    </source>
</evidence>
<dbReference type="CDD" id="cd00118">
    <property type="entry name" value="LysM"/>
    <property type="match status" value="2"/>
</dbReference>
<name>A0A9D9N231_9SPIR</name>
<dbReference type="Proteomes" id="UP000823638">
    <property type="component" value="Unassembled WGS sequence"/>
</dbReference>
<comment type="caution">
    <text evidence="4">The sequence shown here is derived from an EMBL/GenBank/DDBJ whole genome shotgun (WGS) entry which is preliminary data.</text>
</comment>
<dbReference type="SUPFAM" id="SSF54106">
    <property type="entry name" value="LysM domain"/>
    <property type="match status" value="2"/>
</dbReference>
<reference evidence="4" key="2">
    <citation type="journal article" date="2021" name="PeerJ">
        <title>Extensive microbial diversity within the chicken gut microbiome revealed by metagenomics and culture.</title>
        <authorList>
            <person name="Gilroy R."/>
            <person name="Ravi A."/>
            <person name="Getino M."/>
            <person name="Pursley I."/>
            <person name="Horton D.L."/>
            <person name="Alikhan N.F."/>
            <person name="Baker D."/>
            <person name="Gharbi K."/>
            <person name="Hall N."/>
            <person name="Watson M."/>
            <person name="Adriaenssens E.M."/>
            <person name="Foster-Nyarko E."/>
            <person name="Jarju S."/>
            <person name="Secka A."/>
            <person name="Antonio M."/>
            <person name="Oren A."/>
            <person name="Chaudhuri R.R."/>
            <person name="La Ragione R."/>
            <person name="Hildebrand F."/>
            <person name="Pallen M.J."/>
        </authorList>
    </citation>
    <scope>NUCLEOTIDE SEQUENCE</scope>
    <source>
        <strain evidence="4">10532</strain>
    </source>
</reference>
<accession>A0A9D9N231</accession>
<dbReference type="Gene3D" id="1.10.530.10">
    <property type="match status" value="1"/>
</dbReference>
<dbReference type="PROSITE" id="PS51782">
    <property type="entry name" value="LYSM"/>
    <property type="match status" value="2"/>
</dbReference>
<feature type="domain" description="LysM" evidence="3">
    <location>
        <begin position="364"/>
        <end position="408"/>
    </location>
</feature>
<dbReference type="PROSITE" id="PS51257">
    <property type="entry name" value="PROKAR_LIPOPROTEIN"/>
    <property type="match status" value="1"/>
</dbReference>
<dbReference type="AlphaFoldDB" id="A0A9D9N231"/>
<dbReference type="Pfam" id="PF01476">
    <property type="entry name" value="LysM"/>
    <property type="match status" value="2"/>
</dbReference>
<dbReference type="CDD" id="cd16894">
    <property type="entry name" value="MltD-like"/>
    <property type="match status" value="1"/>
</dbReference>
<dbReference type="Pfam" id="PF01464">
    <property type="entry name" value="SLT"/>
    <property type="match status" value="1"/>
</dbReference>
<feature type="region of interest" description="Disordered" evidence="1">
    <location>
        <begin position="37"/>
        <end position="84"/>
    </location>
</feature>
<protein>
    <submittedName>
        <fullName evidence="4">LysM peptidoglycan-binding domain-containing protein</fullName>
    </submittedName>
</protein>
<dbReference type="InterPro" id="IPR008258">
    <property type="entry name" value="Transglycosylase_SLT_dom_1"/>
</dbReference>
<dbReference type="EMBL" id="JADIMM010000054">
    <property type="protein sequence ID" value="MBO8457340.1"/>
    <property type="molecule type" value="Genomic_DNA"/>
</dbReference>
<gene>
    <name evidence="4" type="ORF">IAA81_03825</name>
</gene>
<feature type="chain" id="PRO_5039459413" evidence="2">
    <location>
        <begin position="24"/>
        <end position="478"/>
    </location>
</feature>
<dbReference type="InterPro" id="IPR023346">
    <property type="entry name" value="Lysozyme-like_dom_sf"/>
</dbReference>
<dbReference type="InterPro" id="IPR018392">
    <property type="entry name" value="LysM"/>
</dbReference>
<sequence length="478" mass="53746">MGLIKQVFFVSLIFAGCLFPGYAQVIQAGQNPVQKENAPAAEMQVPAEEENKNPFLKDSQEQTSPQEVDAATTEESEPVDTDRSTVGLQTGAVCYWDINKMTINVPDHPLVEKYIKQYTSTGGKDWLTQVMKRGEPYRSYIEDRIQEMNLPMELEFLPVIESSFVVSALSSSKALGLWQFMENSISPFGIRKNQWIDERLDPWLSTKAALKKLNENYTVLGSWEMALAAYNCGLGAATRAAKKAGNYDFWYLADNGYLPKQTVNYVPKFLAVSKILSNYREYGIEINWQAKTRDFETIETNKAVDIGILSEKLGLDKTELTMLNPALLYNVTPPGIKYSLNVPSEKIQEAEKIINSDELLLNFNIYTVRSGDTLYAMGLHYGVSVEMIQDYNNGIKPSQLRPGQKLLIPSFKEVEPYQGRISSHKGEFKGSYTVQKGDTLWSIALKYQIQVESLAEENNLSVDSILSIGKTLKVPILE</sequence>
<evidence type="ECO:0000313" key="4">
    <source>
        <dbReference type="EMBL" id="MBO8457340.1"/>
    </source>
</evidence>
<feature type="signal peptide" evidence="2">
    <location>
        <begin position="1"/>
        <end position="23"/>
    </location>
</feature>
<dbReference type="PANTHER" id="PTHR33734">
    <property type="entry name" value="LYSM DOMAIN-CONTAINING GPI-ANCHORED PROTEIN 2"/>
    <property type="match status" value="1"/>
</dbReference>
<evidence type="ECO:0000256" key="1">
    <source>
        <dbReference type="SAM" id="MobiDB-lite"/>
    </source>
</evidence>
<dbReference type="InterPro" id="IPR036779">
    <property type="entry name" value="LysM_dom_sf"/>
</dbReference>